<proteinExistence type="predicted"/>
<gene>
    <name evidence="2" type="ORF">L195_g046652</name>
</gene>
<sequence>VEEIFALGIAMSSSRNALSVRWDAKGQTFRLLLPRVTAIKGCNHDLGNRLNQGHVMAFDPDRRILINGYDWRGASFRDAGLKFQLQASRSLFKAFHFSLKTGLYPFWLLFWVCFVPISTVFPFIPFVPFVVAKIGCGLGALSLFWELGTMMYELCLNFWEKL</sequence>
<organism evidence="2 3">
    <name type="scientific">Trifolium pratense</name>
    <name type="common">Red clover</name>
    <dbReference type="NCBI Taxonomy" id="57577"/>
    <lineage>
        <taxon>Eukaryota</taxon>
        <taxon>Viridiplantae</taxon>
        <taxon>Streptophyta</taxon>
        <taxon>Embryophyta</taxon>
        <taxon>Tracheophyta</taxon>
        <taxon>Spermatophyta</taxon>
        <taxon>Magnoliopsida</taxon>
        <taxon>eudicotyledons</taxon>
        <taxon>Gunneridae</taxon>
        <taxon>Pentapetalae</taxon>
        <taxon>rosids</taxon>
        <taxon>fabids</taxon>
        <taxon>Fabales</taxon>
        <taxon>Fabaceae</taxon>
        <taxon>Papilionoideae</taxon>
        <taxon>50 kb inversion clade</taxon>
        <taxon>NPAAA clade</taxon>
        <taxon>Hologalegina</taxon>
        <taxon>IRL clade</taxon>
        <taxon>Trifolieae</taxon>
        <taxon>Trifolium</taxon>
    </lineage>
</organism>
<protein>
    <submittedName>
        <fullName evidence="2">Uncharacterized protein</fullName>
    </submittedName>
</protein>
<reference evidence="2 3" key="2">
    <citation type="journal article" date="2017" name="Front. Plant Sci.">
        <title>Gene Classification and Mining of Molecular Markers Useful in Red Clover (Trifolium pratense) Breeding.</title>
        <authorList>
            <person name="Istvanek J."/>
            <person name="Dluhosova J."/>
            <person name="Dluhos P."/>
            <person name="Patkova L."/>
            <person name="Nedelnik J."/>
            <person name="Repkova J."/>
        </authorList>
    </citation>
    <scope>NUCLEOTIDE SEQUENCE [LARGE SCALE GENOMIC DNA]</scope>
    <source>
        <strain evidence="3">cv. Tatra</strain>
        <tissue evidence="2">Young leaves</tissue>
    </source>
</reference>
<dbReference type="AlphaFoldDB" id="A0A2K3MIC3"/>
<evidence type="ECO:0000256" key="1">
    <source>
        <dbReference type="SAM" id="Phobius"/>
    </source>
</evidence>
<evidence type="ECO:0000313" key="2">
    <source>
        <dbReference type="EMBL" id="PNX90528.1"/>
    </source>
</evidence>
<reference evidence="2 3" key="1">
    <citation type="journal article" date="2014" name="Am. J. Bot.">
        <title>Genome assembly and annotation for red clover (Trifolium pratense; Fabaceae).</title>
        <authorList>
            <person name="Istvanek J."/>
            <person name="Jaros M."/>
            <person name="Krenek A."/>
            <person name="Repkova J."/>
        </authorList>
    </citation>
    <scope>NUCLEOTIDE SEQUENCE [LARGE SCALE GENOMIC DNA]</scope>
    <source>
        <strain evidence="3">cv. Tatra</strain>
        <tissue evidence="2">Young leaves</tissue>
    </source>
</reference>
<evidence type="ECO:0000313" key="3">
    <source>
        <dbReference type="Proteomes" id="UP000236291"/>
    </source>
</evidence>
<feature type="non-terminal residue" evidence="2">
    <location>
        <position position="1"/>
    </location>
</feature>
<dbReference type="Proteomes" id="UP000236291">
    <property type="component" value="Unassembled WGS sequence"/>
</dbReference>
<keyword evidence="1" id="KW-1133">Transmembrane helix</keyword>
<dbReference type="EMBL" id="ASHM01063123">
    <property type="protein sequence ID" value="PNX90528.1"/>
    <property type="molecule type" value="Genomic_DNA"/>
</dbReference>
<accession>A0A2K3MIC3</accession>
<comment type="caution">
    <text evidence="2">The sequence shown here is derived from an EMBL/GenBank/DDBJ whole genome shotgun (WGS) entry which is preliminary data.</text>
</comment>
<feature type="transmembrane region" description="Helical" evidence="1">
    <location>
        <begin position="103"/>
        <end position="124"/>
    </location>
</feature>
<name>A0A2K3MIC3_TRIPR</name>
<feature type="transmembrane region" description="Helical" evidence="1">
    <location>
        <begin position="130"/>
        <end position="152"/>
    </location>
</feature>
<keyword evidence="1" id="KW-0812">Transmembrane</keyword>
<keyword evidence="1" id="KW-0472">Membrane</keyword>